<protein>
    <submittedName>
        <fullName evidence="5">NR LBD domain-containing protein</fullName>
    </submittedName>
</protein>
<keyword evidence="6" id="KW-1185">Reference proteome</keyword>
<dbReference type="Proteomes" id="UP000005237">
    <property type="component" value="Unassembled WGS sequence"/>
</dbReference>
<dbReference type="PROSITE" id="PS51843">
    <property type="entry name" value="NR_LBD"/>
    <property type="match status" value="1"/>
</dbReference>
<evidence type="ECO:0000256" key="1">
    <source>
        <dbReference type="ARBA" id="ARBA00023015"/>
    </source>
</evidence>
<dbReference type="GO" id="GO:0005634">
    <property type="term" value="C:nucleus"/>
    <property type="evidence" value="ECO:0007669"/>
    <property type="project" value="TreeGrafter"/>
</dbReference>
<dbReference type="InterPro" id="IPR000536">
    <property type="entry name" value="Nucl_hrmn_rcpt_lig-bd"/>
</dbReference>
<dbReference type="PANTHER" id="PTHR46011">
    <property type="entry name" value="NUCLEAR HORMONE RECEPTOR FAMILY MEMBER NHR-86-RELATED"/>
    <property type="match status" value="1"/>
</dbReference>
<dbReference type="Gene3D" id="1.10.565.10">
    <property type="entry name" value="Retinoid X Receptor"/>
    <property type="match status" value="1"/>
</dbReference>
<sequence>MPILNTLATNYSKLENIRKVVHHEEERSVFQDFKYFSVRSPKSVTYKEANRVSSKECDLVADWILNSYTGFADLPKNQKKILFRNFFLPFVILQGGYFACIHNRNDVIILASGDFIDCSHPETFYYDPEGRQLMSSEDAVRMFASSFSNYRRNVTDPMLRDNVDDKEFFALCTLILFDTGETGIILQSLHIH</sequence>
<keyword evidence="3" id="KW-0675">Receptor</keyword>
<evidence type="ECO:0000256" key="3">
    <source>
        <dbReference type="ARBA" id="ARBA00023170"/>
    </source>
</evidence>
<dbReference type="AlphaFoldDB" id="A0A8R1EIC4"/>
<name>A0A8R1EIC4_CAEJA</name>
<dbReference type="EnsemblMetazoa" id="CJA34170.1">
    <property type="protein sequence ID" value="CJA34170.1"/>
    <property type="gene ID" value="WBGene00210017"/>
</dbReference>
<keyword evidence="1" id="KW-0805">Transcription regulation</keyword>
<evidence type="ECO:0000313" key="6">
    <source>
        <dbReference type="Proteomes" id="UP000005237"/>
    </source>
</evidence>
<dbReference type="GO" id="GO:0006357">
    <property type="term" value="P:regulation of transcription by RNA polymerase II"/>
    <property type="evidence" value="ECO:0007669"/>
    <property type="project" value="TreeGrafter"/>
</dbReference>
<evidence type="ECO:0000256" key="2">
    <source>
        <dbReference type="ARBA" id="ARBA00023163"/>
    </source>
</evidence>
<reference evidence="5" key="2">
    <citation type="submission" date="2022-06" db="UniProtKB">
        <authorList>
            <consortium name="EnsemblMetazoa"/>
        </authorList>
    </citation>
    <scope>IDENTIFICATION</scope>
    <source>
        <strain evidence="5">DF5081</strain>
    </source>
</reference>
<feature type="domain" description="NR LBD" evidence="4">
    <location>
        <begin position="9"/>
        <end position="192"/>
    </location>
</feature>
<dbReference type="PANTHER" id="PTHR46011:SF32">
    <property type="entry name" value="NUCLEAR HORMONE RECEPTOR FAMILY"/>
    <property type="match status" value="1"/>
</dbReference>
<dbReference type="GO" id="GO:0003700">
    <property type="term" value="F:DNA-binding transcription factor activity"/>
    <property type="evidence" value="ECO:0007669"/>
    <property type="project" value="TreeGrafter"/>
</dbReference>
<evidence type="ECO:0000259" key="4">
    <source>
        <dbReference type="PROSITE" id="PS51843"/>
    </source>
</evidence>
<reference evidence="6" key="1">
    <citation type="submission" date="2010-08" db="EMBL/GenBank/DDBJ databases">
        <authorList>
            <consortium name="Caenorhabditis japonica Sequencing Consortium"/>
            <person name="Wilson R.K."/>
        </authorList>
    </citation>
    <scope>NUCLEOTIDE SEQUENCE [LARGE SCALE GENOMIC DNA]</scope>
    <source>
        <strain evidence="6">DF5081</strain>
    </source>
</reference>
<evidence type="ECO:0000313" key="5">
    <source>
        <dbReference type="EnsemblMetazoa" id="CJA34170.1"/>
    </source>
</evidence>
<dbReference type="SUPFAM" id="SSF48508">
    <property type="entry name" value="Nuclear receptor ligand-binding domain"/>
    <property type="match status" value="1"/>
</dbReference>
<accession>A0A8R1EIC4</accession>
<organism evidence="5 6">
    <name type="scientific">Caenorhabditis japonica</name>
    <dbReference type="NCBI Taxonomy" id="281687"/>
    <lineage>
        <taxon>Eukaryota</taxon>
        <taxon>Metazoa</taxon>
        <taxon>Ecdysozoa</taxon>
        <taxon>Nematoda</taxon>
        <taxon>Chromadorea</taxon>
        <taxon>Rhabditida</taxon>
        <taxon>Rhabditina</taxon>
        <taxon>Rhabditomorpha</taxon>
        <taxon>Rhabditoidea</taxon>
        <taxon>Rhabditidae</taxon>
        <taxon>Peloderinae</taxon>
        <taxon>Caenorhabditis</taxon>
    </lineage>
</organism>
<dbReference type="InterPro" id="IPR035500">
    <property type="entry name" value="NHR-like_dom_sf"/>
</dbReference>
<proteinExistence type="predicted"/>
<dbReference type="Pfam" id="PF00104">
    <property type="entry name" value="Hormone_recep"/>
    <property type="match status" value="1"/>
</dbReference>
<keyword evidence="2" id="KW-0804">Transcription</keyword>